<reference evidence="1 2" key="1">
    <citation type="submission" date="2019-03" db="EMBL/GenBank/DDBJ databases">
        <title>First draft genome of Liparis tanakae, snailfish: a comprehensive survey of snailfish specific genes.</title>
        <authorList>
            <person name="Kim W."/>
            <person name="Song I."/>
            <person name="Jeong J.-H."/>
            <person name="Kim D."/>
            <person name="Kim S."/>
            <person name="Ryu S."/>
            <person name="Song J.Y."/>
            <person name="Lee S.K."/>
        </authorList>
    </citation>
    <scope>NUCLEOTIDE SEQUENCE [LARGE SCALE GENOMIC DNA]</scope>
    <source>
        <tissue evidence="1">Muscle</tissue>
    </source>
</reference>
<accession>A0A4Z2G6R8</accession>
<name>A0A4Z2G6R8_9TELE</name>
<organism evidence="1 2">
    <name type="scientific">Liparis tanakae</name>
    <name type="common">Tanaka's snailfish</name>
    <dbReference type="NCBI Taxonomy" id="230148"/>
    <lineage>
        <taxon>Eukaryota</taxon>
        <taxon>Metazoa</taxon>
        <taxon>Chordata</taxon>
        <taxon>Craniata</taxon>
        <taxon>Vertebrata</taxon>
        <taxon>Euteleostomi</taxon>
        <taxon>Actinopterygii</taxon>
        <taxon>Neopterygii</taxon>
        <taxon>Teleostei</taxon>
        <taxon>Neoteleostei</taxon>
        <taxon>Acanthomorphata</taxon>
        <taxon>Eupercaria</taxon>
        <taxon>Perciformes</taxon>
        <taxon>Cottioidei</taxon>
        <taxon>Cottales</taxon>
        <taxon>Liparidae</taxon>
        <taxon>Liparis</taxon>
    </lineage>
</organism>
<gene>
    <name evidence="1" type="ORF">EYF80_040585</name>
</gene>
<proteinExistence type="predicted"/>
<sequence length="92" mass="9955">MYGTVVWKISLNVRGFIMVKTPAKCSRTSFSSFMRTVMPQVMVFTPHTRVFTRLRQSDTWNVCLSSFSLARSKDAAVEGGAGAEMGVGGAGG</sequence>
<evidence type="ECO:0000313" key="1">
    <source>
        <dbReference type="EMBL" id="TNN49219.1"/>
    </source>
</evidence>
<keyword evidence="2" id="KW-1185">Reference proteome</keyword>
<comment type="caution">
    <text evidence="1">The sequence shown here is derived from an EMBL/GenBank/DDBJ whole genome shotgun (WGS) entry which is preliminary data.</text>
</comment>
<dbReference type="EMBL" id="SRLO01000664">
    <property type="protein sequence ID" value="TNN49219.1"/>
    <property type="molecule type" value="Genomic_DNA"/>
</dbReference>
<protein>
    <submittedName>
        <fullName evidence="1">Uncharacterized protein</fullName>
    </submittedName>
</protein>
<evidence type="ECO:0000313" key="2">
    <source>
        <dbReference type="Proteomes" id="UP000314294"/>
    </source>
</evidence>
<dbReference type="AlphaFoldDB" id="A0A4Z2G6R8"/>
<dbReference type="Proteomes" id="UP000314294">
    <property type="component" value="Unassembled WGS sequence"/>
</dbReference>